<name>A0ACC3NJP6_9PEZI</name>
<accession>A0ACC3NJP6</accession>
<reference evidence="1" key="1">
    <citation type="submission" date="2023-07" db="EMBL/GenBank/DDBJ databases">
        <title>Black Yeasts Isolated from many extreme environments.</title>
        <authorList>
            <person name="Coleine C."/>
            <person name="Stajich J.E."/>
            <person name="Selbmann L."/>
        </authorList>
    </citation>
    <scope>NUCLEOTIDE SEQUENCE</scope>
    <source>
        <strain evidence="1">CCFEE 5714</strain>
    </source>
</reference>
<protein>
    <submittedName>
        <fullName evidence="1">Uncharacterized protein</fullName>
    </submittedName>
</protein>
<keyword evidence="2" id="KW-1185">Reference proteome</keyword>
<proteinExistence type="predicted"/>
<dbReference type="Proteomes" id="UP001281147">
    <property type="component" value="Unassembled WGS sequence"/>
</dbReference>
<gene>
    <name evidence="1" type="ORF">LTR37_005341</name>
</gene>
<evidence type="ECO:0000313" key="1">
    <source>
        <dbReference type="EMBL" id="KAK3718226.1"/>
    </source>
</evidence>
<organism evidence="1 2">
    <name type="scientific">Vermiconidia calcicola</name>
    <dbReference type="NCBI Taxonomy" id="1690605"/>
    <lineage>
        <taxon>Eukaryota</taxon>
        <taxon>Fungi</taxon>
        <taxon>Dikarya</taxon>
        <taxon>Ascomycota</taxon>
        <taxon>Pezizomycotina</taxon>
        <taxon>Dothideomycetes</taxon>
        <taxon>Dothideomycetidae</taxon>
        <taxon>Mycosphaerellales</taxon>
        <taxon>Extremaceae</taxon>
        <taxon>Vermiconidia</taxon>
    </lineage>
</organism>
<evidence type="ECO:0000313" key="2">
    <source>
        <dbReference type="Proteomes" id="UP001281147"/>
    </source>
</evidence>
<comment type="caution">
    <text evidence="1">The sequence shown here is derived from an EMBL/GenBank/DDBJ whole genome shotgun (WGS) entry which is preliminary data.</text>
</comment>
<dbReference type="EMBL" id="JAUTXU010000033">
    <property type="protein sequence ID" value="KAK3718226.1"/>
    <property type="molecule type" value="Genomic_DNA"/>
</dbReference>
<sequence>MAGRSNEPICHVSASLLEPTPPTTPSSRKMGAPSPRHMCSPKAARHHTLPDIDESPYLDDNDDDDFDWSTLDNTKPTATTSTVVAEDRQSEATIYAECSDKLRALSIRLDNPPGLKQLINGTKAIMAQTSWHTLIVYSDCDDEYPEYKKLWSRVEWRRCEVVEHLTELGLDTEEVDGMALEVVREVLELGEAEEEMKGEDEGVIEIREWDSRGMVEFFGVEALGIDEGGAVYVDAFEVDKCDTVKDADVCQDGDEVMGEDEAEYDEEVGDGYKGGEGDEYDSEGDAMEL</sequence>